<dbReference type="Gene3D" id="1.25.40.10">
    <property type="entry name" value="Tetratricopeptide repeat domain"/>
    <property type="match status" value="1"/>
</dbReference>
<sequence>MRRVLGGLFLSVFAFSLAYAAEAPSPGRSDVGDYERLLLMPRAERRGDADDASVSWRETALGHVVAWQEFIDRYPESIFVPAAYIRMAEWYLTIKTTDGSPKWYENEHKEDPDAIKNKPELLDPVYAREAHKLLTKVIREYKDYPHYSHVGNGEFEWNDKAVAVALYNRAMFFRGSCKSDLARLVKEFPGLPSTQSALRDLGNSKSCK</sequence>
<evidence type="ECO:0008006" key="4">
    <source>
        <dbReference type="Google" id="ProtNLM"/>
    </source>
</evidence>
<evidence type="ECO:0000313" key="3">
    <source>
        <dbReference type="Proteomes" id="UP000176349"/>
    </source>
</evidence>
<comment type="caution">
    <text evidence="2">The sequence shown here is derived from an EMBL/GenBank/DDBJ whole genome shotgun (WGS) entry which is preliminary data.</text>
</comment>
<dbReference type="EMBL" id="MHKV01000027">
    <property type="protein sequence ID" value="OGY96986.1"/>
    <property type="molecule type" value="Genomic_DNA"/>
</dbReference>
<feature type="signal peptide" evidence="1">
    <location>
        <begin position="1"/>
        <end position="20"/>
    </location>
</feature>
<gene>
    <name evidence="2" type="ORF">A2128_03015</name>
</gene>
<keyword evidence="1" id="KW-0732">Signal</keyword>
<dbReference type="InterPro" id="IPR011990">
    <property type="entry name" value="TPR-like_helical_dom_sf"/>
</dbReference>
<dbReference type="Proteomes" id="UP000176349">
    <property type="component" value="Unassembled WGS sequence"/>
</dbReference>
<protein>
    <recommendedName>
        <fullName evidence="4">Transglycosylase SLT domain-containing protein</fullName>
    </recommendedName>
</protein>
<organism evidence="2 3">
    <name type="scientific">Candidatus Liptonbacteria bacterium GWC1_60_9</name>
    <dbReference type="NCBI Taxonomy" id="1798645"/>
    <lineage>
        <taxon>Bacteria</taxon>
        <taxon>Candidatus Liptoniibacteriota</taxon>
    </lineage>
</organism>
<evidence type="ECO:0000313" key="2">
    <source>
        <dbReference type="EMBL" id="OGY96986.1"/>
    </source>
</evidence>
<reference evidence="2 3" key="1">
    <citation type="journal article" date="2016" name="Nat. Commun.">
        <title>Thousands of microbial genomes shed light on interconnected biogeochemical processes in an aquifer system.</title>
        <authorList>
            <person name="Anantharaman K."/>
            <person name="Brown C.T."/>
            <person name="Hug L.A."/>
            <person name="Sharon I."/>
            <person name="Castelle C.J."/>
            <person name="Probst A.J."/>
            <person name="Thomas B.C."/>
            <person name="Singh A."/>
            <person name="Wilkins M.J."/>
            <person name="Karaoz U."/>
            <person name="Brodie E.L."/>
            <person name="Williams K.H."/>
            <person name="Hubbard S.S."/>
            <person name="Banfield J.F."/>
        </authorList>
    </citation>
    <scope>NUCLEOTIDE SEQUENCE [LARGE SCALE GENOMIC DNA]</scope>
</reference>
<name>A0A1G2C6W0_9BACT</name>
<proteinExistence type="predicted"/>
<dbReference type="AlphaFoldDB" id="A0A1G2C6W0"/>
<feature type="chain" id="PRO_5009582230" description="Transglycosylase SLT domain-containing protein" evidence="1">
    <location>
        <begin position="21"/>
        <end position="208"/>
    </location>
</feature>
<accession>A0A1G2C6W0</accession>
<evidence type="ECO:0000256" key="1">
    <source>
        <dbReference type="SAM" id="SignalP"/>
    </source>
</evidence>